<reference evidence="1 2" key="1">
    <citation type="submission" date="2024-08" db="EMBL/GenBank/DDBJ databases">
        <title>Genome mining of Saccharopolyspora cebuensis PGLac3 from Nigerian medicinal plant.</title>
        <authorList>
            <person name="Ezeobiora C.E."/>
            <person name="Igbokwe N.H."/>
            <person name="Amin D.H."/>
            <person name="Mendie U.E."/>
        </authorList>
    </citation>
    <scope>NUCLEOTIDE SEQUENCE [LARGE SCALE GENOMIC DNA]</scope>
    <source>
        <strain evidence="1 2">PGLac3</strain>
    </source>
</reference>
<comment type="caution">
    <text evidence="1">The sequence shown here is derived from an EMBL/GenBank/DDBJ whole genome shotgun (WGS) entry which is preliminary data.</text>
</comment>
<proteinExistence type="predicted"/>
<evidence type="ECO:0000313" key="1">
    <source>
        <dbReference type="EMBL" id="MEY8041866.1"/>
    </source>
</evidence>
<organism evidence="1 2">
    <name type="scientific">Saccharopolyspora cebuensis</name>
    <dbReference type="NCBI Taxonomy" id="418759"/>
    <lineage>
        <taxon>Bacteria</taxon>
        <taxon>Bacillati</taxon>
        <taxon>Actinomycetota</taxon>
        <taxon>Actinomycetes</taxon>
        <taxon>Pseudonocardiales</taxon>
        <taxon>Pseudonocardiaceae</taxon>
        <taxon>Saccharopolyspora</taxon>
    </lineage>
</organism>
<keyword evidence="2" id="KW-1185">Reference proteome</keyword>
<accession>A0ABV4CL84</accession>
<evidence type="ECO:0000313" key="2">
    <source>
        <dbReference type="Proteomes" id="UP001564626"/>
    </source>
</evidence>
<gene>
    <name evidence="1" type="ORF">AB8O55_20850</name>
</gene>
<protein>
    <submittedName>
        <fullName evidence="1">Lasso RiPP family leader peptide-containing protein</fullName>
    </submittedName>
</protein>
<dbReference type="NCBIfam" id="NF033521">
    <property type="entry name" value="lasso_leader_L3"/>
    <property type="match status" value="1"/>
</dbReference>
<dbReference type="EMBL" id="JBGEHV010000044">
    <property type="protein sequence ID" value="MEY8041866.1"/>
    <property type="molecule type" value="Genomic_DNA"/>
</dbReference>
<name>A0ABV4CL84_9PSEU</name>
<dbReference type="RefSeq" id="WP_345360805.1">
    <property type="nucleotide sequence ID" value="NZ_BAABII010000005.1"/>
</dbReference>
<sequence length="38" mass="4027">MDEPTYRPPALAEVGGFNADTLGSDVGFKDDGFLFYGG</sequence>
<dbReference type="Proteomes" id="UP001564626">
    <property type="component" value="Unassembled WGS sequence"/>
</dbReference>